<dbReference type="Proteomes" id="UP000694892">
    <property type="component" value="Chromosome 6L"/>
</dbReference>
<organism evidence="1 2">
    <name type="scientific">Xenopus laevis</name>
    <name type="common">African clawed frog</name>
    <dbReference type="NCBI Taxonomy" id="8355"/>
    <lineage>
        <taxon>Eukaryota</taxon>
        <taxon>Metazoa</taxon>
        <taxon>Chordata</taxon>
        <taxon>Craniata</taxon>
        <taxon>Vertebrata</taxon>
        <taxon>Euteleostomi</taxon>
        <taxon>Amphibia</taxon>
        <taxon>Batrachia</taxon>
        <taxon>Anura</taxon>
        <taxon>Pipoidea</taxon>
        <taxon>Pipidae</taxon>
        <taxon>Xenopodinae</taxon>
        <taxon>Xenopus</taxon>
        <taxon>Xenopus</taxon>
    </lineage>
</organism>
<accession>A0A974CL78</accession>
<evidence type="ECO:0000313" key="2">
    <source>
        <dbReference type="Proteomes" id="UP000694892"/>
    </source>
</evidence>
<protein>
    <submittedName>
        <fullName evidence="1">Uncharacterized protein</fullName>
    </submittedName>
</protein>
<proteinExistence type="predicted"/>
<sequence length="86" mass="9832">MYIGELMTMTFSFRRQQFLFGFTSPLILQMFTFASHAKAKLLDSVLIHFSICKASTSSLGQTNAHCICMTVHAWIHLIHRLTLILL</sequence>
<name>A0A974CL78_XENLA</name>
<evidence type="ECO:0000313" key="1">
    <source>
        <dbReference type="EMBL" id="OCT75505.1"/>
    </source>
</evidence>
<reference evidence="2" key="1">
    <citation type="journal article" date="2016" name="Nature">
        <title>Genome evolution in the allotetraploid frog Xenopus laevis.</title>
        <authorList>
            <person name="Session A.M."/>
            <person name="Uno Y."/>
            <person name="Kwon T."/>
            <person name="Chapman J.A."/>
            <person name="Toyoda A."/>
            <person name="Takahashi S."/>
            <person name="Fukui A."/>
            <person name="Hikosaka A."/>
            <person name="Suzuki A."/>
            <person name="Kondo M."/>
            <person name="van Heeringen S.J."/>
            <person name="Quigley I."/>
            <person name="Heinz S."/>
            <person name="Ogino H."/>
            <person name="Ochi H."/>
            <person name="Hellsten U."/>
            <person name="Lyons J.B."/>
            <person name="Simakov O."/>
            <person name="Putnam N."/>
            <person name="Stites J."/>
            <person name="Kuroki Y."/>
            <person name="Tanaka T."/>
            <person name="Michiue T."/>
            <person name="Watanabe M."/>
            <person name="Bogdanovic O."/>
            <person name="Lister R."/>
            <person name="Georgiou G."/>
            <person name="Paranjpe S.S."/>
            <person name="van Kruijsbergen I."/>
            <person name="Shu S."/>
            <person name="Carlson J."/>
            <person name="Kinoshita T."/>
            <person name="Ohta Y."/>
            <person name="Mawaribuchi S."/>
            <person name="Jenkins J."/>
            <person name="Grimwood J."/>
            <person name="Schmutz J."/>
            <person name="Mitros T."/>
            <person name="Mozaffari S.V."/>
            <person name="Suzuki Y."/>
            <person name="Haramoto Y."/>
            <person name="Yamamoto T.S."/>
            <person name="Takagi C."/>
            <person name="Heald R."/>
            <person name="Miller K."/>
            <person name="Haudenschild C."/>
            <person name="Kitzman J."/>
            <person name="Nakayama T."/>
            <person name="Izutsu Y."/>
            <person name="Robert J."/>
            <person name="Fortriede J."/>
            <person name="Burns K."/>
            <person name="Lotay V."/>
            <person name="Karimi K."/>
            <person name="Yasuoka Y."/>
            <person name="Dichmann D.S."/>
            <person name="Flajnik M.F."/>
            <person name="Houston D.W."/>
            <person name="Shendure J."/>
            <person name="DuPasquier L."/>
            <person name="Vize P.D."/>
            <person name="Zorn A.M."/>
            <person name="Ito M."/>
            <person name="Marcotte E.M."/>
            <person name="Wallingford J.B."/>
            <person name="Ito Y."/>
            <person name="Asashima M."/>
            <person name="Ueno N."/>
            <person name="Matsuda Y."/>
            <person name="Veenstra G.J."/>
            <person name="Fujiyama A."/>
            <person name="Harland R.M."/>
            <person name="Taira M."/>
            <person name="Rokhsar D.S."/>
        </authorList>
    </citation>
    <scope>NUCLEOTIDE SEQUENCE [LARGE SCALE GENOMIC DNA]</scope>
    <source>
        <strain evidence="2">J</strain>
    </source>
</reference>
<dbReference type="AlphaFoldDB" id="A0A974CL78"/>
<gene>
    <name evidence="1" type="ORF">XELAEV_18030685mg</name>
</gene>
<dbReference type="EMBL" id="CM004476">
    <property type="protein sequence ID" value="OCT75505.1"/>
    <property type="molecule type" value="Genomic_DNA"/>
</dbReference>